<dbReference type="PROSITE" id="PS50893">
    <property type="entry name" value="ABC_TRANSPORTER_2"/>
    <property type="match status" value="1"/>
</dbReference>
<feature type="transmembrane region" description="Helical" evidence="7">
    <location>
        <begin position="156"/>
        <end position="179"/>
    </location>
</feature>
<dbReference type="NCBIfam" id="TIGR02868">
    <property type="entry name" value="CydC"/>
    <property type="match status" value="1"/>
</dbReference>
<dbReference type="InterPro" id="IPR017871">
    <property type="entry name" value="ABC_transporter-like_CS"/>
</dbReference>
<evidence type="ECO:0000256" key="5">
    <source>
        <dbReference type="ARBA" id="ARBA00022989"/>
    </source>
</evidence>
<feature type="transmembrane region" description="Helical" evidence="7">
    <location>
        <begin position="249"/>
        <end position="267"/>
    </location>
</feature>
<feature type="transmembrane region" description="Helical" evidence="7">
    <location>
        <begin position="20"/>
        <end position="42"/>
    </location>
</feature>
<dbReference type="Pfam" id="PF00664">
    <property type="entry name" value="ABC_membrane"/>
    <property type="match status" value="1"/>
</dbReference>
<evidence type="ECO:0000256" key="1">
    <source>
        <dbReference type="ARBA" id="ARBA00004651"/>
    </source>
</evidence>
<evidence type="ECO:0000256" key="2">
    <source>
        <dbReference type="ARBA" id="ARBA00022692"/>
    </source>
</evidence>
<dbReference type="PROSITE" id="PS00211">
    <property type="entry name" value="ABC_TRANSPORTER_1"/>
    <property type="match status" value="1"/>
</dbReference>
<keyword evidence="4" id="KW-0067">ATP-binding</keyword>
<dbReference type="SUPFAM" id="SSF52540">
    <property type="entry name" value="P-loop containing nucleoside triphosphate hydrolases"/>
    <property type="match status" value="1"/>
</dbReference>
<evidence type="ECO:0000256" key="4">
    <source>
        <dbReference type="ARBA" id="ARBA00022840"/>
    </source>
</evidence>
<dbReference type="InterPro" id="IPR011527">
    <property type="entry name" value="ABC1_TM_dom"/>
</dbReference>
<dbReference type="InterPro" id="IPR027417">
    <property type="entry name" value="P-loop_NTPase"/>
</dbReference>
<keyword evidence="5 7" id="KW-1133">Transmembrane helix</keyword>
<keyword evidence="11" id="KW-1185">Reference proteome</keyword>
<feature type="transmembrane region" description="Helical" evidence="7">
    <location>
        <begin position="129"/>
        <end position="150"/>
    </location>
</feature>
<dbReference type="EMBL" id="CP121671">
    <property type="protein sequence ID" value="WFT75078.1"/>
    <property type="molecule type" value="Genomic_DNA"/>
</dbReference>
<dbReference type="CDD" id="cd18585">
    <property type="entry name" value="ABC_6TM_CydC"/>
    <property type="match status" value="1"/>
</dbReference>
<evidence type="ECO:0000256" key="3">
    <source>
        <dbReference type="ARBA" id="ARBA00022741"/>
    </source>
</evidence>
<feature type="transmembrane region" description="Helical" evidence="7">
    <location>
        <begin position="273"/>
        <end position="296"/>
    </location>
</feature>
<dbReference type="PANTHER" id="PTHR43394:SF1">
    <property type="entry name" value="ATP-BINDING CASSETTE SUB-FAMILY B MEMBER 10, MITOCHONDRIAL"/>
    <property type="match status" value="1"/>
</dbReference>
<dbReference type="Proteomes" id="UP001221597">
    <property type="component" value="Chromosome"/>
</dbReference>
<accession>A0ABY8IXY4</accession>
<reference evidence="10 11" key="1">
    <citation type="submission" date="2023-04" db="EMBL/GenBank/DDBJ databases">
        <title>Genome sequence of Halobacillus naozhouensis KACC 21980.</title>
        <authorList>
            <person name="Kim S."/>
            <person name="Heo J."/>
            <person name="Kwon S.-W."/>
        </authorList>
    </citation>
    <scope>NUCLEOTIDE SEQUENCE [LARGE SCALE GENOMIC DNA]</scope>
    <source>
        <strain evidence="10 11">KCTC 13234</strain>
    </source>
</reference>
<dbReference type="Gene3D" id="3.40.50.300">
    <property type="entry name" value="P-loop containing nucleotide triphosphate hydrolases"/>
    <property type="match status" value="1"/>
</dbReference>
<evidence type="ECO:0000259" key="9">
    <source>
        <dbReference type="PROSITE" id="PS50929"/>
    </source>
</evidence>
<evidence type="ECO:0000259" key="8">
    <source>
        <dbReference type="PROSITE" id="PS50893"/>
    </source>
</evidence>
<comment type="subcellular location">
    <subcellularLocation>
        <location evidence="1">Cell membrane</location>
        <topology evidence="1">Multi-pass membrane protein</topology>
    </subcellularLocation>
</comment>
<dbReference type="RefSeq" id="WP_283077047.1">
    <property type="nucleotide sequence ID" value="NZ_CP121671.1"/>
</dbReference>
<feature type="transmembrane region" description="Helical" evidence="7">
    <location>
        <begin position="48"/>
        <end position="68"/>
    </location>
</feature>
<gene>
    <name evidence="10" type="primary">cydC</name>
    <name evidence="10" type="ORF">P9989_01330</name>
</gene>
<dbReference type="SMART" id="SM00382">
    <property type="entry name" value="AAA"/>
    <property type="match status" value="1"/>
</dbReference>
<proteinExistence type="predicted"/>
<dbReference type="Gene3D" id="1.20.1560.10">
    <property type="entry name" value="ABC transporter type 1, transmembrane domain"/>
    <property type="match status" value="1"/>
</dbReference>
<name>A0ABY8IXY4_9BACI</name>
<evidence type="ECO:0000313" key="11">
    <source>
        <dbReference type="Proteomes" id="UP001221597"/>
    </source>
</evidence>
<evidence type="ECO:0000256" key="7">
    <source>
        <dbReference type="SAM" id="Phobius"/>
    </source>
</evidence>
<dbReference type="InterPro" id="IPR014223">
    <property type="entry name" value="ABC_CydC/D"/>
</dbReference>
<dbReference type="PANTHER" id="PTHR43394">
    <property type="entry name" value="ATP-DEPENDENT PERMEASE MDL1, MITOCHONDRIAL"/>
    <property type="match status" value="1"/>
</dbReference>
<feature type="domain" description="ABC transporter" evidence="8">
    <location>
        <begin position="338"/>
        <end position="567"/>
    </location>
</feature>
<dbReference type="InterPro" id="IPR039421">
    <property type="entry name" value="Type_1_exporter"/>
</dbReference>
<dbReference type="InterPro" id="IPR003439">
    <property type="entry name" value="ABC_transporter-like_ATP-bd"/>
</dbReference>
<dbReference type="InterPro" id="IPR003593">
    <property type="entry name" value="AAA+_ATPase"/>
</dbReference>
<keyword evidence="3" id="KW-0547">Nucleotide-binding</keyword>
<dbReference type="CDD" id="cd03228">
    <property type="entry name" value="ABCC_MRP_Like"/>
    <property type="match status" value="1"/>
</dbReference>
<feature type="domain" description="ABC transmembrane type-1" evidence="9">
    <location>
        <begin position="19"/>
        <end position="291"/>
    </location>
</feature>
<dbReference type="InterPro" id="IPR036640">
    <property type="entry name" value="ABC1_TM_sf"/>
</dbReference>
<dbReference type="SUPFAM" id="SSF90123">
    <property type="entry name" value="ABC transporter transmembrane region"/>
    <property type="match status" value="1"/>
</dbReference>
<keyword evidence="6 7" id="KW-0472">Membrane</keyword>
<sequence length="574" mass="63908">MKDLSMVVKLVVREKKDILLSILFGFLAGITAVGLFGASGYLVSKAALIPPLYTLVLVVSFVKLLGFIRAISRYVERYVSHRATFTILSHLRVSFYEKLEPLAPGIFQKYRSGDLLARIVGDVESLQNFFLRVFYPPIVLLIVFLCTIIFTTFYSLSIALVLLGGLLVTALIVPCLFAMRQRKIEGQLREERGSLSTETTELLYGFRDLKIYRKLAEKENQLKESSDCYIKEQEKVGIHASLSQAMNSLASLVASWVVLALGAYLVVEDQLEGIFLAMLVMISLTVFENVTPMAVFPIHLEDSRRAASRLFSVVRDQSSKTQNHQDSIQLEGNQSLAIEIDKVSFAFPGEARSTLENVHLHLPAGSKTAIVGPSGSGKSTLLQLLLKIQAGYTGKVNLGGTSLDLLDKESLWSHTNAVLQENHFFYGTIRENLMLAGDDLTDIQLDEALAKVKLNHVQLTDSVLEKGGNLSGGEKQRLAIARALLKANPLWVLDEPTSSVDALTENTIYQYLFEAAKDDTLILVSHRLTGLERMDKIVVMEHGEIIEKGTFNELMDKRGYFYQMKQIEKSVFTA</sequence>
<protein>
    <submittedName>
        <fullName evidence="10">Thiol reductant ABC exporter subunit CydC</fullName>
    </submittedName>
</protein>
<evidence type="ECO:0000256" key="6">
    <source>
        <dbReference type="ARBA" id="ARBA00023136"/>
    </source>
</evidence>
<dbReference type="PROSITE" id="PS50929">
    <property type="entry name" value="ABC_TM1F"/>
    <property type="match status" value="1"/>
</dbReference>
<keyword evidence="2 7" id="KW-0812">Transmembrane</keyword>
<evidence type="ECO:0000313" key="10">
    <source>
        <dbReference type="EMBL" id="WFT75078.1"/>
    </source>
</evidence>
<organism evidence="10 11">
    <name type="scientific">Halobacillus naozhouensis</name>
    <dbReference type="NCBI Taxonomy" id="554880"/>
    <lineage>
        <taxon>Bacteria</taxon>
        <taxon>Bacillati</taxon>
        <taxon>Bacillota</taxon>
        <taxon>Bacilli</taxon>
        <taxon>Bacillales</taxon>
        <taxon>Bacillaceae</taxon>
        <taxon>Halobacillus</taxon>
    </lineage>
</organism>
<dbReference type="Pfam" id="PF00005">
    <property type="entry name" value="ABC_tran"/>
    <property type="match status" value="1"/>
</dbReference>